<organism evidence="1 2">
    <name type="scientific">Streptomyces rugosispiralis</name>
    <dbReference type="NCBI Taxonomy" id="2967341"/>
    <lineage>
        <taxon>Bacteria</taxon>
        <taxon>Bacillati</taxon>
        <taxon>Actinomycetota</taxon>
        <taxon>Actinomycetes</taxon>
        <taxon>Kitasatosporales</taxon>
        <taxon>Streptomycetaceae</taxon>
        <taxon>Streptomyces</taxon>
    </lineage>
</organism>
<dbReference type="RefSeq" id="WP_256656216.1">
    <property type="nucleotide sequence ID" value="NZ_JANIAA010000096.1"/>
</dbReference>
<comment type="caution">
    <text evidence="1">The sequence shown here is derived from an EMBL/GenBank/DDBJ whole genome shotgun (WGS) entry which is preliminary data.</text>
</comment>
<evidence type="ECO:0000313" key="2">
    <source>
        <dbReference type="Proteomes" id="UP001204746"/>
    </source>
</evidence>
<name>A0ABT1VEP8_9ACTN</name>
<protein>
    <submittedName>
        <fullName evidence="1">Uncharacterized protein</fullName>
    </submittedName>
</protein>
<dbReference type="Proteomes" id="UP001204746">
    <property type="component" value="Unassembled WGS sequence"/>
</dbReference>
<gene>
    <name evidence="1" type="ORF">NP777_46245</name>
</gene>
<accession>A0ABT1VEP8</accession>
<keyword evidence="2" id="KW-1185">Reference proteome</keyword>
<reference evidence="1 2" key="1">
    <citation type="submission" date="2022-07" db="EMBL/GenBank/DDBJ databases">
        <authorList>
            <person name="Phongsopitanun W."/>
            <person name="Tanasupawat S."/>
        </authorList>
    </citation>
    <scope>NUCLEOTIDE SEQUENCE [LARGE SCALE GENOMIC DNA]</scope>
    <source>
        <strain evidence="1 2">RCU-064</strain>
    </source>
</reference>
<evidence type="ECO:0000313" key="1">
    <source>
        <dbReference type="EMBL" id="MCQ8195493.1"/>
    </source>
</evidence>
<sequence length="54" mass="6295">MDLMDFEPTPTHRGLLLDRARSEPDIVALRHWRDGVVHAITWRTYRAVPRPSGE</sequence>
<proteinExistence type="predicted"/>
<dbReference type="EMBL" id="JANIAA010000096">
    <property type="protein sequence ID" value="MCQ8195493.1"/>
    <property type="molecule type" value="Genomic_DNA"/>
</dbReference>